<feature type="compositionally biased region" description="Basic and acidic residues" evidence="1">
    <location>
        <begin position="420"/>
        <end position="429"/>
    </location>
</feature>
<evidence type="ECO:0000256" key="1">
    <source>
        <dbReference type="SAM" id="MobiDB-lite"/>
    </source>
</evidence>
<accession>A0AAV5T8Q3</accession>
<keyword evidence="3" id="KW-1185">Reference proteome</keyword>
<dbReference type="EMBL" id="BTSX01000003">
    <property type="protein sequence ID" value="GMS88041.1"/>
    <property type="molecule type" value="Genomic_DNA"/>
</dbReference>
<name>A0AAV5T8Q3_9BILA</name>
<dbReference type="Proteomes" id="UP001432027">
    <property type="component" value="Unassembled WGS sequence"/>
</dbReference>
<evidence type="ECO:0000313" key="3">
    <source>
        <dbReference type="Proteomes" id="UP001432027"/>
    </source>
</evidence>
<proteinExistence type="predicted"/>
<organism evidence="2 3">
    <name type="scientific">Pristionchus entomophagus</name>
    <dbReference type="NCBI Taxonomy" id="358040"/>
    <lineage>
        <taxon>Eukaryota</taxon>
        <taxon>Metazoa</taxon>
        <taxon>Ecdysozoa</taxon>
        <taxon>Nematoda</taxon>
        <taxon>Chromadorea</taxon>
        <taxon>Rhabditida</taxon>
        <taxon>Rhabditina</taxon>
        <taxon>Diplogasteromorpha</taxon>
        <taxon>Diplogasteroidea</taxon>
        <taxon>Neodiplogasteridae</taxon>
        <taxon>Pristionchus</taxon>
    </lineage>
</organism>
<feature type="region of interest" description="Disordered" evidence="1">
    <location>
        <begin position="413"/>
        <end position="436"/>
    </location>
</feature>
<reference evidence="2" key="1">
    <citation type="submission" date="2023-10" db="EMBL/GenBank/DDBJ databases">
        <title>Genome assembly of Pristionchus species.</title>
        <authorList>
            <person name="Yoshida K."/>
            <person name="Sommer R.J."/>
        </authorList>
    </citation>
    <scope>NUCLEOTIDE SEQUENCE</scope>
    <source>
        <strain evidence="2">RS0144</strain>
    </source>
</reference>
<dbReference type="AlphaFoldDB" id="A0AAV5T8Q3"/>
<protein>
    <submittedName>
        <fullName evidence="2">Uncharacterized protein</fullName>
    </submittedName>
</protein>
<sequence length="478" mass="55142">MFFTRKRSKRWTTMEMCKFRMDTRTQLQDTYWDHAGNQTVCQSAMDQLPNLHVSKKADEAWILAYVESIREVYSHATANLPELLFTDGQREEERKRYWGEQSKMLNKVLFRITQLPDAHHPFSPLGRMACMMSYASLYSVYKSVAIECNNLTTIHSAAKKLNELEQSEYSTVNDLERNQLKMLFENIDLINIMSLELPKKFDLLPPPRRRSSADDQKILVETPLSAHLRDFPKTFIEELQAKVEERQEERREERMEMPPIPQIVTMEDLYDEPVTTAASSESPRETHASRYTTIEDYAEEISAEAVATALQQMVEEKKVVAVEPKPVAFVPFAFPPKTIAKDAFVLFTPPQKTEEKEEELEEVVDGPLELSPFDPASCFKEQDKIERYGRRGLFDSPLPVIGRKTPLVPLIARQHSTPSESRDQPRTPERTPSLLSPTFNQKVENKIIQAVLNEKPVSPMFPPPVFALDDFVVHSERF</sequence>
<comment type="caution">
    <text evidence="2">The sequence shown here is derived from an EMBL/GenBank/DDBJ whole genome shotgun (WGS) entry which is preliminary data.</text>
</comment>
<evidence type="ECO:0000313" key="2">
    <source>
        <dbReference type="EMBL" id="GMS88041.1"/>
    </source>
</evidence>
<gene>
    <name evidence="2" type="ORF">PENTCL1PPCAC_10216</name>
</gene>